<name>A0A8X6NVN3_NEPPI</name>
<feature type="compositionally biased region" description="Basic and acidic residues" evidence="1">
    <location>
        <begin position="213"/>
        <end position="222"/>
    </location>
</feature>
<comment type="caution">
    <text evidence="2">The sequence shown here is derived from an EMBL/GenBank/DDBJ whole genome shotgun (WGS) entry which is preliminary data.</text>
</comment>
<sequence>MVLLENQISKKCIILFKFYWSKSVKYAHVATEHSLELRNFFVMESSNLNMLENCKQMEELTFQISGSAVIVDKTNSSSPPIDVCIFQSSSQENLETISGVSEINTEKYNKEYEGFSLTRMNIKTNSKTAKCRNGCLQVTIEAKEDSEDSSNLETNPLTQKPLEKLVLKNCSSQNLVYEITPVICDGNHIIENIESEEKVQKNKTRKMNGGESSESKDGKNLKDSINVTFSSSGNKKLKTFHSKKEPGTVQVRFIYKGKLIEIDVPPKPNEIKIPF</sequence>
<evidence type="ECO:0000313" key="2">
    <source>
        <dbReference type="EMBL" id="GFT34180.1"/>
    </source>
</evidence>
<dbReference type="EMBL" id="BMAW01062029">
    <property type="protein sequence ID" value="GFT34180.1"/>
    <property type="molecule type" value="Genomic_DNA"/>
</dbReference>
<protein>
    <submittedName>
        <fullName evidence="2">Uncharacterized protein</fullName>
    </submittedName>
</protein>
<feature type="region of interest" description="Disordered" evidence="1">
    <location>
        <begin position="199"/>
        <end position="225"/>
    </location>
</feature>
<evidence type="ECO:0000313" key="3">
    <source>
        <dbReference type="Proteomes" id="UP000887013"/>
    </source>
</evidence>
<reference evidence="2" key="1">
    <citation type="submission" date="2020-08" db="EMBL/GenBank/DDBJ databases">
        <title>Multicomponent nature underlies the extraordinary mechanical properties of spider dragline silk.</title>
        <authorList>
            <person name="Kono N."/>
            <person name="Nakamura H."/>
            <person name="Mori M."/>
            <person name="Yoshida Y."/>
            <person name="Ohtoshi R."/>
            <person name="Malay A.D."/>
            <person name="Moran D.A.P."/>
            <person name="Tomita M."/>
            <person name="Numata K."/>
            <person name="Arakawa K."/>
        </authorList>
    </citation>
    <scope>NUCLEOTIDE SEQUENCE</scope>
</reference>
<dbReference type="Proteomes" id="UP000887013">
    <property type="component" value="Unassembled WGS sequence"/>
</dbReference>
<dbReference type="OrthoDB" id="6431347at2759"/>
<evidence type="ECO:0000256" key="1">
    <source>
        <dbReference type="SAM" id="MobiDB-lite"/>
    </source>
</evidence>
<proteinExistence type="predicted"/>
<dbReference type="AlphaFoldDB" id="A0A8X6NVN3"/>
<organism evidence="2 3">
    <name type="scientific">Nephila pilipes</name>
    <name type="common">Giant wood spider</name>
    <name type="synonym">Nephila maculata</name>
    <dbReference type="NCBI Taxonomy" id="299642"/>
    <lineage>
        <taxon>Eukaryota</taxon>
        <taxon>Metazoa</taxon>
        <taxon>Ecdysozoa</taxon>
        <taxon>Arthropoda</taxon>
        <taxon>Chelicerata</taxon>
        <taxon>Arachnida</taxon>
        <taxon>Araneae</taxon>
        <taxon>Araneomorphae</taxon>
        <taxon>Entelegynae</taxon>
        <taxon>Araneoidea</taxon>
        <taxon>Nephilidae</taxon>
        <taxon>Nephila</taxon>
    </lineage>
</organism>
<gene>
    <name evidence="2" type="ORF">NPIL_549201</name>
</gene>
<keyword evidence="3" id="KW-1185">Reference proteome</keyword>
<accession>A0A8X6NVN3</accession>